<dbReference type="AlphaFoldDB" id="M0FQE5"/>
<dbReference type="RefSeq" id="WP_008580656.1">
    <property type="nucleotide sequence ID" value="NZ_AOJO01000003.1"/>
</dbReference>
<evidence type="ECO:0000313" key="2">
    <source>
        <dbReference type="Proteomes" id="UP000011689"/>
    </source>
</evidence>
<dbReference type="STRING" id="1227481.C467_00412"/>
<keyword evidence="2" id="KW-1185">Reference proteome</keyword>
<dbReference type="Proteomes" id="UP000011689">
    <property type="component" value="Unassembled WGS sequence"/>
</dbReference>
<name>M0FQE5_9EURY</name>
<organism evidence="1 2">
    <name type="scientific">Halorubrum hochstenium ATCC 700873</name>
    <dbReference type="NCBI Taxonomy" id="1227481"/>
    <lineage>
        <taxon>Archaea</taxon>
        <taxon>Methanobacteriati</taxon>
        <taxon>Methanobacteriota</taxon>
        <taxon>Stenosarchaea group</taxon>
        <taxon>Halobacteria</taxon>
        <taxon>Halobacteriales</taxon>
        <taxon>Haloferacaceae</taxon>
        <taxon>Halorubrum</taxon>
    </lineage>
</organism>
<dbReference type="GeneID" id="72715028"/>
<gene>
    <name evidence="1" type="ORF">C467_00412</name>
</gene>
<dbReference type="OrthoDB" id="373692at2157"/>
<proteinExistence type="predicted"/>
<reference evidence="1 2" key="1">
    <citation type="journal article" date="2014" name="PLoS Genet.">
        <title>Phylogenetically driven sequencing of extremely halophilic archaea reveals strategies for static and dynamic osmo-response.</title>
        <authorList>
            <person name="Becker E.A."/>
            <person name="Seitzer P.M."/>
            <person name="Tritt A."/>
            <person name="Larsen D."/>
            <person name="Krusor M."/>
            <person name="Yao A.I."/>
            <person name="Wu D."/>
            <person name="Madern D."/>
            <person name="Eisen J.A."/>
            <person name="Darling A.E."/>
            <person name="Facciotti M.T."/>
        </authorList>
    </citation>
    <scope>NUCLEOTIDE SEQUENCE [LARGE SCALE GENOMIC DNA]</scope>
    <source>
        <strain evidence="1 2">ATCC 700873</strain>
    </source>
</reference>
<dbReference type="EMBL" id="AOJO01000003">
    <property type="protein sequence ID" value="ELZ62281.1"/>
    <property type="molecule type" value="Genomic_DNA"/>
</dbReference>
<protein>
    <submittedName>
        <fullName evidence="1">Uncharacterized protein</fullName>
    </submittedName>
</protein>
<sequence length="237" mass="28677">MDDNSAFRDILQDLEETEGTEIANELRRLKRSIYTVNRNFEEVNELDQWFRDQGLNIQLKKDKGDMDAFLQEYLRRYHNYVVSVYTLIKQTQRIKRADKYGTNEFDDIYEKGKRKHDIETRWEFLQQLRHFMVKSRLPSIDITLFEEEEGVRFGIVVSRDELLNHGDFDPEPREYLEELGEEIDIQAEMHSYQDVLNSFYSWFFEALQDHREDAMGEREETIRRLEERHEELFGDLG</sequence>
<comment type="caution">
    <text evidence="1">The sequence shown here is derived from an EMBL/GenBank/DDBJ whole genome shotgun (WGS) entry which is preliminary data.</text>
</comment>
<evidence type="ECO:0000313" key="1">
    <source>
        <dbReference type="EMBL" id="ELZ62281.1"/>
    </source>
</evidence>
<accession>M0FQE5</accession>